<dbReference type="FunFam" id="1.10.640.10:FF:000003">
    <property type="entry name" value="chorion peroxidase"/>
    <property type="match status" value="1"/>
</dbReference>
<organism evidence="7 8">
    <name type="scientific">Dreissena polymorpha</name>
    <name type="common">Zebra mussel</name>
    <name type="synonym">Mytilus polymorpha</name>
    <dbReference type="NCBI Taxonomy" id="45954"/>
    <lineage>
        <taxon>Eukaryota</taxon>
        <taxon>Metazoa</taxon>
        <taxon>Spiralia</taxon>
        <taxon>Lophotrochozoa</taxon>
        <taxon>Mollusca</taxon>
        <taxon>Bivalvia</taxon>
        <taxon>Autobranchia</taxon>
        <taxon>Heteroconchia</taxon>
        <taxon>Euheterodonta</taxon>
        <taxon>Imparidentia</taxon>
        <taxon>Neoheterodontei</taxon>
        <taxon>Myida</taxon>
        <taxon>Dreissenoidea</taxon>
        <taxon>Dreissenidae</taxon>
        <taxon>Dreissena</taxon>
    </lineage>
</organism>
<proteinExistence type="predicted"/>
<dbReference type="InterPro" id="IPR019791">
    <property type="entry name" value="Haem_peroxidase_animal"/>
</dbReference>
<reference evidence="7" key="1">
    <citation type="journal article" date="2019" name="bioRxiv">
        <title>The Genome of the Zebra Mussel, Dreissena polymorpha: A Resource for Invasive Species Research.</title>
        <authorList>
            <person name="McCartney M.A."/>
            <person name="Auch B."/>
            <person name="Kono T."/>
            <person name="Mallez S."/>
            <person name="Zhang Y."/>
            <person name="Obille A."/>
            <person name="Becker A."/>
            <person name="Abrahante J.E."/>
            <person name="Garbe J."/>
            <person name="Badalamenti J.P."/>
            <person name="Herman A."/>
            <person name="Mangelson H."/>
            <person name="Liachko I."/>
            <person name="Sullivan S."/>
            <person name="Sone E.D."/>
            <person name="Koren S."/>
            <person name="Silverstein K.A.T."/>
            <person name="Beckman K.B."/>
            <person name="Gohl D.M."/>
        </authorList>
    </citation>
    <scope>NUCLEOTIDE SEQUENCE</scope>
    <source>
        <strain evidence="7">Duluth1</strain>
        <tissue evidence="7">Whole animal</tissue>
    </source>
</reference>
<keyword evidence="2" id="KW-0964">Secreted</keyword>
<feature type="non-terminal residue" evidence="7">
    <location>
        <position position="1180"/>
    </location>
</feature>
<dbReference type="PROSITE" id="PS50292">
    <property type="entry name" value="PEROXIDASE_3"/>
    <property type="match status" value="2"/>
</dbReference>
<dbReference type="Gene3D" id="1.10.640.10">
    <property type="entry name" value="Haem peroxidase domain superfamily, animal type"/>
    <property type="match status" value="2"/>
</dbReference>
<dbReference type="EMBL" id="JAIWYP010000004">
    <property type="protein sequence ID" value="KAH3831982.1"/>
    <property type="molecule type" value="Genomic_DNA"/>
</dbReference>
<dbReference type="SUPFAM" id="SSF48113">
    <property type="entry name" value="Heme-dependent peroxidases"/>
    <property type="match status" value="2"/>
</dbReference>
<keyword evidence="3 6" id="KW-0732">Signal</keyword>
<dbReference type="InterPro" id="IPR010255">
    <property type="entry name" value="Haem_peroxidase_sf"/>
</dbReference>
<protein>
    <recommendedName>
        <fullName evidence="9">Peroxidase</fullName>
    </recommendedName>
</protein>
<feature type="signal peptide" evidence="6">
    <location>
        <begin position="1"/>
        <end position="22"/>
    </location>
</feature>
<evidence type="ECO:0000256" key="3">
    <source>
        <dbReference type="ARBA" id="ARBA00022729"/>
    </source>
</evidence>
<evidence type="ECO:0000313" key="8">
    <source>
        <dbReference type="Proteomes" id="UP000828390"/>
    </source>
</evidence>
<dbReference type="PRINTS" id="PR00457">
    <property type="entry name" value="ANPEROXIDASE"/>
</dbReference>
<evidence type="ECO:0000256" key="2">
    <source>
        <dbReference type="ARBA" id="ARBA00022525"/>
    </source>
</evidence>
<feature type="chain" id="PRO_5039634773" description="Peroxidase" evidence="6">
    <location>
        <begin position="23"/>
        <end position="1180"/>
    </location>
</feature>
<gene>
    <name evidence="7" type="ORF">DPMN_105256</name>
</gene>
<keyword evidence="8" id="KW-1185">Reference proteome</keyword>
<dbReference type="PANTHER" id="PTHR11475">
    <property type="entry name" value="OXIDASE/PEROXIDASE"/>
    <property type="match status" value="1"/>
</dbReference>
<comment type="subcellular location">
    <subcellularLocation>
        <location evidence="1">Secreted</location>
    </subcellularLocation>
</comment>
<accession>A0A9D4K317</accession>
<keyword evidence="4" id="KW-0325">Glycoprotein</keyword>
<dbReference type="InterPro" id="IPR037120">
    <property type="entry name" value="Haem_peroxidase_sf_animal"/>
</dbReference>
<dbReference type="PANTHER" id="PTHR11475:SF4">
    <property type="entry name" value="CHORION PEROXIDASE"/>
    <property type="match status" value="1"/>
</dbReference>
<evidence type="ECO:0000313" key="7">
    <source>
        <dbReference type="EMBL" id="KAH3831982.1"/>
    </source>
</evidence>
<evidence type="ECO:0000256" key="5">
    <source>
        <dbReference type="PIRSR" id="PIRSR619791-2"/>
    </source>
</evidence>
<dbReference type="GO" id="GO:0005576">
    <property type="term" value="C:extracellular region"/>
    <property type="evidence" value="ECO:0007669"/>
    <property type="project" value="UniProtKB-SubCell"/>
</dbReference>
<dbReference type="AlphaFoldDB" id="A0A9D4K317"/>
<keyword evidence="5" id="KW-0479">Metal-binding</keyword>
<feature type="binding site" description="axial binding residue" evidence="5">
    <location>
        <position position="1007"/>
    </location>
    <ligand>
        <name>heme b</name>
        <dbReference type="ChEBI" id="CHEBI:60344"/>
    </ligand>
    <ligandPart>
        <name>Fe</name>
        <dbReference type="ChEBI" id="CHEBI:18248"/>
    </ligandPart>
</feature>
<evidence type="ECO:0000256" key="6">
    <source>
        <dbReference type="SAM" id="SignalP"/>
    </source>
</evidence>
<keyword evidence="5" id="KW-0349">Heme</keyword>
<dbReference type="Pfam" id="PF03098">
    <property type="entry name" value="An_peroxidase"/>
    <property type="match status" value="2"/>
</dbReference>
<comment type="caution">
    <text evidence="7">The sequence shown here is derived from an EMBL/GenBank/DDBJ whole genome shotgun (WGS) entry which is preliminary data.</text>
</comment>
<evidence type="ECO:0000256" key="1">
    <source>
        <dbReference type="ARBA" id="ARBA00004613"/>
    </source>
</evidence>
<dbReference type="CDD" id="cd09823">
    <property type="entry name" value="peroxinectin_like"/>
    <property type="match status" value="1"/>
</dbReference>
<reference evidence="7" key="2">
    <citation type="submission" date="2020-11" db="EMBL/GenBank/DDBJ databases">
        <authorList>
            <person name="McCartney M.A."/>
            <person name="Auch B."/>
            <person name="Kono T."/>
            <person name="Mallez S."/>
            <person name="Becker A."/>
            <person name="Gohl D.M."/>
            <person name="Silverstein K.A.T."/>
            <person name="Koren S."/>
            <person name="Bechman K.B."/>
            <person name="Herman A."/>
            <person name="Abrahante J.E."/>
            <person name="Garbe J."/>
        </authorList>
    </citation>
    <scope>NUCLEOTIDE SEQUENCE</scope>
    <source>
        <strain evidence="7">Duluth1</strain>
        <tissue evidence="7">Whole animal</tissue>
    </source>
</reference>
<keyword evidence="5" id="KW-0408">Iron</keyword>
<dbReference type="GO" id="GO:0046872">
    <property type="term" value="F:metal ion binding"/>
    <property type="evidence" value="ECO:0007669"/>
    <property type="project" value="UniProtKB-KW"/>
</dbReference>
<dbReference type="GO" id="GO:0004601">
    <property type="term" value="F:peroxidase activity"/>
    <property type="evidence" value="ECO:0007669"/>
    <property type="project" value="InterPro"/>
</dbReference>
<evidence type="ECO:0000256" key="4">
    <source>
        <dbReference type="ARBA" id="ARBA00023180"/>
    </source>
</evidence>
<sequence>MFKIEYLLFWGLVSLAARAIWGQQIDGAVSVPSRAQMSAAVDASVTDVVSKLDAARTVDRSAFVAGIDRVVPVDTDFVGPHLLTTSAALEIEQSGQAFLLAAKSALSSLNINDAAPKRATLSQGPEFPATTTLPERLRCPYSRDQWPTCPSGAKYRTADGSCNNLLNPLWGRSQTPFARYLDPVYDDGISEPRTQSVLGGGVQLPNARKISREFHTNLINFMPNMNHLTMEYGQFLSHDIQFNALSRGVNNSNLDCCASPNRQGCFPIEIPPGDPFFPPNRTCMNIVRSLPTPNLKCTVGVRQQLNQNTHFIDGSLIYGSDKTTADSLRTLVGGKLTTNNDFLPSGGAGCIVSDPSRPCFRAGDARVNQQPALASLQTVWVREHNRLAAALAALRPLWSDETLYQEARKIVIAIIQHVSFNEYLQEILGQSTMIQYGLKPLASGHFGGYSDFEMPMIRNGFMTAAFRFGHSMVFHRIQAHNGAITTSDKLLKDEFLRPDLVYSRGVGEICRGLTRTPSESVDKYVTEQLTSEHLLFWGLVSLSAHAAWGQKDAAVSRNVADLAKDVAFPSKAQMSAAVDASFIDVVSKLDAAREVDRSAFVAGIDRVVPVDTDLVGPHLLTTSAALEIEQSGQAFLQAAKSTLSRLNINDAASTREIFSEGLAFPAKRILPERLRCPYSRDLWPMCPSGAKYRTADGSCNNLLNPLWGRSQTPFERYLNPAYDDGFSEPRTQSVLGGGVQLPNARKISREFHTNLMNFLPNMNHLTMEYGQFLSHDIQFNALSKGYDGSNLECCESPDRPGCFPIEIPPGDPFFPPNRTCMNLVRALPTPNLECTVGVREQLNQNTHFIDGSHIYGSDKTTADSLRTFVGGKLSTNNDLLPSGGAGCIVSDASRPCFRAGDPRVNQQPALASLQTVWVREHNRLVAALAALRPSWSDETLYQEARKIVIAIIQHVSFNEYLQEILGQSTMIQYGLKPLASGHFGGYSDSEKPIIRNGFSAAAFRFGHSMIYHRIQAHNGAIKTSDKLLKDEFLRPDLVYSRGVGEICRGLTRTPSEAVDKYLTEQVTRHLFERAPGFGGDLAAINIQRARDHGIPGYQAWRRFCGLSGQFSHAASVQAQLLQIYSSPEDIDLFTGGVSETPLGDGKVGPTFACIIGQQFQSLKKGDRFYYENSGDVGFTI</sequence>
<dbReference type="Proteomes" id="UP000828390">
    <property type="component" value="Unassembled WGS sequence"/>
</dbReference>
<name>A0A9D4K317_DREPO</name>
<dbReference type="GO" id="GO:0006979">
    <property type="term" value="P:response to oxidative stress"/>
    <property type="evidence" value="ECO:0007669"/>
    <property type="project" value="InterPro"/>
</dbReference>
<dbReference type="GO" id="GO:0020037">
    <property type="term" value="F:heme binding"/>
    <property type="evidence" value="ECO:0007669"/>
    <property type="project" value="InterPro"/>
</dbReference>
<evidence type="ECO:0008006" key="9">
    <source>
        <dbReference type="Google" id="ProtNLM"/>
    </source>
</evidence>